<proteinExistence type="predicted"/>
<dbReference type="PANTHER" id="PTHR45661:SF3">
    <property type="entry name" value="IG-LIKE DOMAIN-CONTAINING PROTEIN"/>
    <property type="match status" value="1"/>
</dbReference>
<evidence type="ECO:0000313" key="2">
    <source>
        <dbReference type="EMBL" id="QCD43199.1"/>
    </source>
</evidence>
<keyword evidence="3" id="KW-1185">Reference proteome</keyword>
<feature type="chain" id="PRO_5020548797" evidence="1">
    <location>
        <begin position="25"/>
        <end position="914"/>
    </location>
</feature>
<sequence length="914" mass="101578">MNLKFKKLLCVLSMLWVAQLSIHAQTTKEVVEIKVPGTLQKVIDDLESSRFESLTIKGGLNAVDIAYLTSGKNKVAMIETLDLSDVTLIPSDESYKTIRVGSAPGGAYGYSYNIYYISNTYKTFTESRSNGLGGSNVYDHIFCNDLSGAFYGNSSFEKIILPKSLTNIGEYIFSGNSYNTTLKDVILPQNAKIIGKQAFKDCRSLEIVNLPSSLITIESQAFYYTAVRNMSLPSTVRKIGDGAFNGSAIKSINLDNVESIGKEAFAYAVNLECDINLNKLDTIQYGTFRGTNIASIILSPHLKIIGECAFNGTKNAYPKFKELIFPESLERIGSSAFSDCRNVTDVTIPNSIQQIGAYAFYGTPWIESIRSEDGITYIANIAYKYDSSYKHEGDTFSFREGTIAISDGFGYAFPNELKENIKTLQLPESLLEIGNEVFSGFKLLGEVKLPSSLKRIGQKAFSECPKFWCTLPKSLETLEYQAFYNCSTLSTVTLPENLRFIGGEVFSNSAVGTVYIYSRSLQYQLLNWELGVTKSIFGNHSSLKKAIIGPQVTRLYDNIFYNTSTLKTVEFEDPENSELAYIGENCFSGTSTLSAPLTFKNFPTKLTHIGKYAFGGCKFNSEPKLEFVKYLGSEAFTFCSGFESIVIPESVDTIGASVFGYCPDLRFVEYNAKNSFPLLEYRGTSFGGNYFKSAFIFERCDSLQAVTIGPKVNKIPYCMFIGCRELKEVTFRPRNISSRSTGEDAERLSIGESAFTGCLNLNDIHLPLGTDSIGAEAFSSTGLITINIPSSSHYLGNLVFDWCNSLNAIYFNSIEPPAFDGPLTNRERPFAQKLSIYVPEESYDLYQSQSDLWMYNVVGIPTSAIEDILSPQQKASIISVYDINGRLAFDRWINRTKGVYIIKMSDGSVRKVRR</sequence>
<keyword evidence="1" id="KW-0732">Signal</keyword>
<gene>
    <name evidence="2" type="ORF">E7747_13465</name>
</gene>
<dbReference type="PANTHER" id="PTHR45661">
    <property type="entry name" value="SURFACE ANTIGEN"/>
    <property type="match status" value="1"/>
</dbReference>
<dbReference type="KEGG" id="ddb:E7747_13465"/>
<dbReference type="InterPro" id="IPR026906">
    <property type="entry name" value="LRR_5"/>
</dbReference>
<dbReference type="InterPro" id="IPR053139">
    <property type="entry name" value="Surface_bspA-like"/>
</dbReference>
<evidence type="ECO:0000313" key="3">
    <source>
        <dbReference type="Proteomes" id="UP000297149"/>
    </source>
</evidence>
<dbReference type="InterPro" id="IPR032675">
    <property type="entry name" value="LRR_dom_sf"/>
</dbReference>
<dbReference type="Pfam" id="PF13306">
    <property type="entry name" value="LRR_5"/>
    <property type="match status" value="5"/>
</dbReference>
<accession>A0A4P7W544</accession>
<evidence type="ECO:0000256" key="1">
    <source>
        <dbReference type="SAM" id="SignalP"/>
    </source>
</evidence>
<organism evidence="2 3">
    <name type="scientific">Duncaniella dubosii</name>
    <dbReference type="NCBI Taxonomy" id="2518971"/>
    <lineage>
        <taxon>Bacteria</taxon>
        <taxon>Pseudomonadati</taxon>
        <taxon>Bacteroidota</taxon>
        <taxon>Bacteroidia</taxon>
        <taxon>Bacteroidales</taxon>
        <taxon>Muribaculaceae</taxon>
        <taxon>Duncaniella</taxon>
    </lineage>
</organism>
<name>A0A4P7W544_9BACT</name>
<dbReference type="EMBL" id="CP039396">
    <property type="protein sequence ID" value="QCD43199.1"/>
    <property type="molecule type" value="Genomic_DNA"/>
</dbReference>
<feature type="signal peptide" evidence="1">
    <location>
        <begin position="1"/>
        <end position="24"/>
    </location>
</feature>
<dbReference type="Gene3D" id="3.80.10.10">
    <property type="entry name" value="Ribonuclease Inhibitor"/>
    <property type="match status" value="6"/>
</dbReference>
<dbReference type="AlphaFoldDB" id="A0A4P7W544"/>
<reference evidence="3" key="1">
    <citation type="submission" date="2019-02" db="EMBL/GenBank/DDBJ databases">
        <title>Isolation and identification of novel species under the genus Muribaculum.</title>
        <authorList>
            <person name="Miyake S."/>
            <person name="Ding Y."/>
            <person name="Low A."/>
            <person name="Soh M."/>
            <person name="Seedorf H."/>
        </authorList>
    </citation>
    <scope>NUCLEOTIDE SEQUENCE [LARGE SCALE GENOMIC DNA]</scope>
    <source>
        <strain evidence="3">H5</strain>
    </source>
</reference>
<dbReference type="Proteomes" id="UP000297149">
    <property type="component" value="Chromosome"/>
</dbReference>
<dbReference type="RefSeq" id="WP_136416520.1">
    <property type="nucleotide sequence ID" value="NZ_CAXHQF010000047.1"/>
</dbReference>
<protein>
    <submittedName>
        <fullName evidence="2">Leucine-rich repeat domain-containing protein</fullName>
    </submittedName>
</protein>
<dbReference type="SUPFAM" id="SSF52058">
    <property type="entry name" value="L domain-like"/>
    <property type="match status" value="2"/>
</dbReference>